<dbReference type="Pfam" id="PF12697">
    <property type="entry name" value="Abhydrolase_6"/>
    <property type="match status" value="1"/>
</dbReference>
<dbReference type="InterPro" id="IPR029058">
    <property type="entry name" value="AB_hydrolase_fold"/>
</dbReference>
<dbReference type="Gene3D" id="3.40.50.1820">
    <property type="entry name" value="alpha/beta hydrolase"/>
    <property type="match status" value="1"/>
</dbReference>
<name>A0ABV1G9J4_9FIRM</name>
<organism evidence="4 5">
    <name type="scientific">Faecousia intestinalis</name>
    <dbReference type="NCBI Taxonomy" id="3133167"/>
    <lineage>
        <taxon>Bacteria</taxon>
        <taxon>Bacillati</taxon>
        <taxon>Bacillota</taxon>
        <taxon>Clostridia</taxon>
        <taxon>Eubacteriales</taxon>
        <taxon>Oscillospiraceae</taxon>
        <taxon>Faecousia</taxon>
    </lineage>
</organism>
<gene>
    <name evidence="4" type="ORF">WMO66_12720</name>
</gene>
<dbReference type="Proteomes" id="UP001491552">
    <property type="component" value="Unassembled WGS sequence"/>
</dbReference>
<dbReference type="SUPFAM" id="SSF53474">
    <property type="entry name" value="alpha/beta-Hydrolases"/>
    <property type="match status" value="1"/>
</dbReference>
<dbReference type="RefSeq" id="WP_349136799.1">
    <property type="nucleotide sequence ID" value="NZ_JBBMFF010000259.1"/>
</dbReference>
<keyword evidence="5" id="KW-1185">Reference proteome</keyword>
<protein>
    <submittedName>
        <fullName evidence="4">Alpha/beta fold hydrolase</fullName>
    </submittedName>
</protein>
<keyword evidence="1 4" id="KW-0378">Hydrolase</keyword>
<reference evidence="4 5" key="1">
    <citation type="submission" date="2024-03" db="EMBL/GenBank/DDBJ databases">
        <title>Human intestinal bacterial collection.</title>
        <authorList>
            <person name="Pauvert C."/>
            <person name="Hitch T.C.A."/>
            <person name="Clavel T."/>
        </authorList>
    </citation>
    <scope>NUCLEOTIDE SEQUENCE [LARGE SCALE GENOMIC DNA]</scope>
    <source>
        <strain evidence="4 5">CLA-AA-H192</strain>
    </source>
</reference>
<accession>A0ABV1G9J4</accession>
<dbReference type="GO" id="GO:0016787">
    <property type="term" value="F:hydrolase activity"/>
    <property type="evidence" value="ECO:0007669"/>
    <property type="project" value="UniProtKB-KW"/>
</dbReference>
<dbReference type="PANTHER" id="PTHR22946:SF9">
    <property type="entry name" value="POLYKETIDE TRANSFERASE AF380"/>
    <property type="match status" value="1"/>
</dbReference>
<evidence type="ECO:0000313" key="5">
    <source>
        <dbReference type="Proteomes" id="UP001491552"/>
    </source>
</evidence>
<dbReference type="PANTHER" id="PTHR22946">
    <property type="entry name" value="DIENELACTONE HYDROLASE DOMAIN-CONTAINING PROTEIN-RELATED"/>
    <property type="match status" value="1"/>
</dbReference>
<comment type="caution">
    <text evidence="4">The sequence shown here is derived from an EMBL/GenBank/DDBJ whole genome shotgun (WGS) entry which is preliminary data.</text>
</comment>
<dbReference type="InterPro" id="IPR050261">
    <property type="entry name" value="FrsA_esterase"/>
</dbReference>
<sequence>MLTLFLLTVLIYHRCFRRYDADPEPELGLPAKRLTFLSGPNRLQGYLCGTGDTLAVLAPGLGNGAFSYAPQIQWLARAGLRVFSFDYTGCYGSTGRSCRGFPQAADDLRAALRFLEENGRFGSRRLVLLGHSMGGYAVCCALPGSRVDAAVCIGGVNSPMEATLSPVLHHIGVLAYAHYPALYLYQAARFGLRALRRTAAQAAAESGTPLLLVGGVHDWIAPLHRSSILAHLHALPQAQALLWAEPEHDGHADLLFGATRSEANPALMTQIDRFLRPEKFDEMKKSC</sequence>
<evidence type="ECO:0000259" key="3">
    <source>
        <dbReference type="Pfam" id="PF12697"/>
    </source>
</evidence>
<comment type="similarity">
    <text evidence="2">Belongs to the AB hydrolase superfamily. FUS2 hydrolase family.</text>
</comment>
<feature type="domain" description="AB hydrolase-1" evidence="3">
    <location>
        <begin position="56"/>
        <end position="227"/>
    </location>
</feature>
<dbReference type="InterPro" id="IPR000073">
    <property type="entry name" value="AB_hydrolase_1"/>
</dbReference>
<evidence type="ECO:0000313" key="4">
    <source>
        <dbReference type="EMBL" id="MEQ2512096.1"/>
    </source>
</evidence>
<proteinExistence type="inferred from homology"/>
<dbReference type="EMBL" id="JBBMFF010000259">
    <property type="protein sequence ID" value="MEQ2512096.1"/>
    <property type="molecule type" value="Genomic_DNA"/>
</dbReference>
<evidence type="ECO:0000256" key="2">
    <source>
        <dbReference type="ARBA" id="ARBA00038115"/>
    </source>
</evidence>
<evidence type="ECO:0000256" key="1">
    <source>
        <dbReference type="ARBA" id="ARBA00022801"/>
    </source>
</evidence>